<feature type="signal peptide" evidence="1">
    <location>
        <begin position="1"/>
        <end position="28"/>
    </location>
</feature>
<evidence type="ECO:0000313" key="3">
    <source>
        <dbReference type="Proteomes" id="UP000001868"/>
    </source>
</evidence>
<reference evidence="2 3" key="1">
    <citation type="journal article" date="2008" name="BMC Genomics">
        <title>Complete genome of Phenylobacterium zucineum - a novel facultative intracellular bacterium isolated from human erythroleukemia cell line K562.</title>
        <authorList>
            <person name="Luo Y."/>
            <person name="Xu X."/>
            <person name="Ding Z."/>
            <person name="Liu Z."/>
            <person name="Zhang B."/>
            <person name="Yan Z."/>
            <person name="Sun J."/>
            <person name="Hu S."/>
            <person name="Hu X."/>
        </authorList>
    </citation>
    <scope>NUCLEOTIDE SEQUENCE [LARGE SCALE GENOMIC DNA]</scope>
    <source>
        <strain evidence="2 3">HLK1</strain>
    </source>
</reference>
<dbReference type="KEGG" id="pzu:PHZ_c3515"/>
<dbReference type="Proteomes" id="UP000001868">
    <property type="component" value="Chromosome"/>
</dbReference>
<dbReference type="EMBL" id="CP000747">
    <property type="protein sequence ID" value="ACG79924.1"/>
    <property type="molecule type" value="Genomic_DNA"/>
</dbReference>
<accession>B4RCZ2</accession>
<feature type="chain" id="PRO_5002822010" evidence="1">
    <location>
        <begin position="29"/>
        <end position="130"/>
    </location>
</feature>
<evidence type="ECO:0000256" key="1">
    <source>
        <dbReference type="SAM" id="SignalP"/>
    </source>
</evidence>
<protein>
    <submittedName>
        <fullName evidence="2">Uncharacterized protein</fullName>
    </submittedName>
</protein>
<evidence type="ECO:0000313" key="2">
    <source>
        <dbReference type="EMBL" id="ACG79924.1"/>
    </source>
</evidence>
<dbReference type="Pfam" id="PF20841">
    <property type="entry name" value="NtrZ"/>
    <property type="match status" value="1"/>
</dbReference>
<sequence>MLLMSVGRISAIIAAAALLGAAAGGAHAADKGKRIDFTVKSEPAAASPGAGRVQVYDASKGRFGVTLGVRQSDVRESTLNDVQAGAYFRITPSLRVGGSVALGDQELTPRANQARPADAPKVRLESTFKF</sequence>
<proteinExistence type="predicted"/>
<keyword evidence="3" id="KW-1185">Reference proteome</keyword>
<name>B4RCZ2_PHEZH</name>
<dbReference type="eggNOG" id="ENOG5032YUR">
    <property type="taxonomic scope" value="Bacteria"/>
</dbReference>
<dbReference type="STRING" id="450851.PHZ_c3515"/>
<dbReference type="HOGENOM" id="CLU_158460_0_0_5"/>
<organism evidence="2 3">
    <name type="scientific">Phenylobacterium zucineum (strain HLK1)</name>
    <dbReference type="NCBI Taxonomy" id="450851"/>
    <lineage>
        <taxon>Bacteria</taxon>
        <taxon>Pseudomonadati</taxon>
        <taxon>Pseudomonadota</taxon>
        <taxon>Alphaproteobacteria</taxon>
        <taxon>Caulobacterales</taxon>
        <taxon>Caulobacteraceae</taxon>
        <taxon>Phenylobacterium</taxon>
    </lineage>
</organism>
<dbReference type="InterPro" id="IPR048887">
    <property type="entry name" value="NtrZ-like"/>
</dbReference>
<gene>
    <name evidence="2" type="ordered locus">PHZ_c3515</name>
</gene>
<dbReference type="AlphaFoldDB" id="B4RCZ2"/>
<keyword evidence="1" id="KW-0732">Signal</keyword>